<dbReference type="Gene3D" id="3.10.180.10">
    <property type="entry name" value="2,3-Dihydroxybiphenyl 1,2-Dioxygenase, domain 1"/>
    <property type="match status" value="1"/>
</dbReference>
<protein>
    <submittedName>
        <fullName evidence="2">VOC family protein</fullName>
    </submittedName>
</protein>
<dbReference type="Pfam" id="PF00903">
    <property type="entry name" value="Glyoxalase"/>
    <property type="match status" value="1"/>
</dbReference>
<dbReference type="Proteomes" id="UP001501822">
    <property type="component" value="Unassembled WGS sequence"/>
</dbReference>
<dbReference type="InterPro" id="IPR037523">
    <property type="entry name" value="VOC_core"/>
</dbReference>
<accession>A0ABP3GYG2</accession>
<comment type="caution">
    <text evidence="2">The sequence shown here is derived from an EMBL/GenBank/DDBJ whole genome shotgun (WGS) entry which is preliminary data.</text>
</comment>
<reference evidence="3" key="1">
    <citation type="journal article" date="2019" name="Int. J. Syst. Evol. Microbiol.">
        <title>The Global Catalogue of Microorganisms (GCM) 10K type strain sequencing project: providing services to taxonomists for standard genome sequencing and annotation.</title>
        <authorList>
            <consortium name="The Broad Institute Genomics Platform"/>
            <consortium name="The Broad Institute Genome Sequencing Center for Infectious Disease"/>
            <person name="Wu L."/>
            <person name="Ma J."/>
        </authorList>
    </citation>
    <scope>NUCLEOTIDE SEQUENCE [LARGE SCALE GENOMIC DNA]</scope>
    <source>
        <strain evidence="3">JCM 3146</strain>
    </source>
</reference>
<evidence type="ECO:0000259" key="1">
    <source>
        <dbReference type="PROSITE" id="PS51819"/>
    </source>
</evidence>
<name>A0ABP3GYG2_9ACTN</name>
<gene>
    <name evidence="2" type="ORF">GCM10010151_51480</name>
</gene>
<evidence type="ECO:0000313" key="3">
    <source>
        <dbReference type="Proteomes" id="UP001501822"/>
    </source>
</evidence>
<dbReference type="RefSeq" id="WP_252801997.1">
    <property type="nucleotide sequence ID" value="NZ_BAAABM010000047.1"/>
</dbReference>
<feature type="domain" description="VOC" evidence="1">
    <location>
        <begin position="6"/>
        <end position="121"/>
    </location>
</feature>
<dbReference type="PANTHER" id="PTHR39175:SF1">
    <property type="entry name" value="FAMILY PROTEIN, PUTATIVE (AFU_ORTHOLOGUE AFUA_3G15060)-RELATED"/>
    <property type="match status" value="1"/>
</dbReference>
<dbReference type="PANTHER" id="PTHR39175">
    <property type="entry name" value="FAMILY PROTEIN, PUTATIVE (AFU_ORTHOLOGUE AFUA_3G15060)-RELATED"/>
    <property type="match status" value="1"/>
</dbReference>
<keyword evidence="3" id="KW-1185">Reference proteome</keyword>
<organism evidence="2 3">
    <name type="scientific">Actinoallomurus spadix</name>
    <dbReference type="NCBI Taxonomy" id="79912"/>
    <lineage>
        <taxon>Bacteria</taxon>
        <taxon>Bacillati</taxon>
        <taxon>Actinomycetota</taxon>
        <taxon>Actinomycetes</taxon>
        <taxon>Streptosporangiales</taxon>
        <taxon>Thermomonosporaceae</taxon>
        <taxon>Actinoallomurus</taxon>
    </lineage>
</organism>
<dbReference type="SUPFAM" id="SSF54593">
    <property type="entry name" value="Glyoxalase/Bleomycin resistance protein/Dihydroxybiphenyl dioxygenase"/>
    <property type="match status" value="1"/>
</dbReference>
<evidence type="ECO:0000313" key="2">
    <source>
        <dbReference type="EMBL" id="GAA0355579.1"/>
    </source>
</evidence>
<dbReference type="InterPro" id="IPR004360">
    <property type="entry name" value="Glyas_Fos-R_dOase_dom"/>
</dbReference>
<dbReference type="EMBL" id="BAAABM010000047">
    <property type="protein sequence ID" value="GAA0355579.1"/>
    <property type="molecule type" value="Genomic_DNA"/>
</dbReference>
<proteinExistence type="predicted"/>
<dbReference type="InterPro" id="IPR029068">
    <property type="entry name" value="Glyas_Bleomycin-R_OHBP_Dase"/>
</dbReference>
<sequence>MSLLAGLHHVQLAAPPGAEPRMREFYAGELGLTEVPKPPVLAARGGVWFRGPGIEIHIGAEAGFRPARKAHPGILVHDLDALADRLRAAAGHRIVPDDLLPGYRRFYAEDPVGNRLEFLQPIAPA</sequence>
<dbReference type="PROSITE" id="PS51819">
    <property type="entry name" value="VOC"/>
    <property type="match status" value="1"/>
</dbReference>